<name>A0A084IL54_SALHC</name>
<dbReference type="Gene3D" id="3.30.870.10">
    <property type="entry name" value="Endonuclease Chain A"/>
    <property type="match status" value="2"/>
</dbReference>
<dbReference type="GO" id="GO:0032049">
    <property type="term" value="P:cardiolipin biosynthetic process"/>
    <property type="evidence" value="ECO:0007669"/>
    <property type="project" value="UniProtKB-ARBA"/>
</dbReference>
<sequence length="407" mass="44951">MPYAGAICHDRLNAMTDRPASPAPHTAEDYRRCFEAALGVPFTQGNRIQSLVNGCRIFPAMIEAIEAAETSIDFLTFIYWQGDIAERFGAALAARARAGVAVRVLLDAFGAHSMPQSVLDQLAQSGAEIAWFRPKARWRIWQIDNRTHRKILIVDDRVGFTGGVGIASEWDGDARDPNEWRETHFRMTGPVLDGLRGAFLSNWIEAGQRGFEQHRSYAPQPEAGDAATQVIRTSAAVNYSDIATLFRLVLTIARSRVRIATGYFVPDADTIALMCAAAERGVVVEVLMPGPHTDSRVATMAGEDTFATLLAAGVRLYRFQPTMLHTKIVLLDDVLVVVGSANFNHRSMGKDDEIAVAVVDDALVHELSDNYDHDLTRAERVDAQAWSRRGPWQRLRELVGRVLSPQA</sequence>
<comment type="caution">
    <text evidence="2">The sequence shown here is derived from an EMBL/GenBank/DDBJ whole genome shotgun (WGS) entry which is preliminary data.</text>
</comment>
<dbReference type="AlphaFoldDB" id="A0A084IL54"/>
<dbReference type="eggNOG" id="COG1502">
    <property type="taxonomic scope" value="Bacteria"/>
</dbReference>
<dbReference type="CDD" id="cd09110">
    <property type="entry name" value="PLDc_CLS_1"/>
    <property type="match status" value="1"/>
</dbReference>
<dbReference type="Proteomes" id="UP000028302">
    <property type="component" value="Unassembled WGS sequence"/>
</dbReference>
<dbReference type="InterPro" id="IPR001736">
    <property type="entry name" value="PLipase_D/transphosphatidylase"/>
</dbReference>
<evidence type="ECO:0000313" key="2">
    <source>
        <dbReference type="EMBL" id="KEZ77438.1"/>
    </source>
</evidence>
<dbReference type="SMART" id="SM00155">
    <property type="entry name" value="PLDc"/>
    <property type="match status" value="2"/>
</dbReference>
<dbReference type="PANTHER" id="PTHR21248">
    <property type="entry name" value="CARDIOLIPIN SYNTHASE"/>
    <property type="match status" value="1"/>
</dbReference>
<accession>A0A084IL54</accession>
<dbReference type="STRING" id="1304275.C41B8_09566"/>
<dbReference type="Pfam" id="PF13091">
    <property type="entry name" value="PLDc_2"/>
    <property type="match status" value="2"/>
</dbReference>
<evidence type="ECO:0000313" key="3">
    <source>
        <dbReference type="Proteomes" id="UP000028302"/>
    </source>
</evidence>
<organism evidence="2 3">
    <name type="scientific">Salinisphaera hydrothermalis (strain C41B8)</name>
    <dbReference type="NCBI Taxonomy" id="1304275"/>
    <lineage>
        <taxon>Bacteria</taxon>
        <taxon>Pseudomonadati</taxon>
        <taxon>Pseudomonadota</taxon>
        <taxon>Gammaproteobacteria</taxon>
        <taxon>Salinisphaerales</taxon>
        <taxon>Salinisphaeraceae</taxon>
        <taxon>Salinisphaera</taxon>
    </lineage>
</organism>
<dbReference type="SUPFAM" id="SSF56024">
    <property type="entry name" value="Phospholipase D/nuclease"/>
    <property type="match status" value="2"/>
</dbReference>
<gene>
    <name evidence="2" type="ORF">C41B8_09566</name>
</gene>
<feature type="domain" description="PLD phosphodiesterase" evidence="1">
    <location>
        <begin position="320"/>
        <end position="347"/>
    </location>
</feature>
<evidence type="ECO:0000259" key="1">
    <source>
        <dbReference type="PROSITE" id="PS50035"/>
    </source>
</evidence>
<dbReference type="PROSITE" id="PS50035">
    <property type="entry name" value="PLD"/>
    <property type="match status" value="2"/>
</dbReference>
<feature type="domain" description="PLD phosphodiesterase" evidence="1">
    <location>
        <begin position="143"/>
        <end position="170"/>
    </location>
</feature>
<dbReference type="EMBL" id="APNK01000012">
    <property type="protein sequence ID" value="KEZ77438.1"/>
    <property type="molecule type" value="Genomic_DNA"/>
</dbReference>
<dbReference type="GO" id="GO:0030572">
    <property type="term" value="F:phosphatidyltransferase activity"/>
    <property type="evidence" value="ECO:0007669"/>
    <property type="project" value="UniProtKB-ARBA"/>
</dbReference>
<proteinExistence type="predicted"/>
<protein>
    <submittedName>
        <fullName evidence="2">Phospholipase D/transphosphatidylase</fullName>
    </submittedName>
</protein>
<dbReference type="InterPro" id="IPR025202">
    <property type="entry name" value="PLD-like_dom"/>
</dbReference>
<dbReference type="PATRIC" id="fig|1304275.5.peg.1949"/>
<keyword evidence="3" id="KW-1185">Reference proteome</keyword>
<reference evidence="2 3" key="1">
    <citation type="submission" date="2013-03" db="EMBL/GenBank/DDBJ databases">
        <title>Salinisphaera hydrothermalis C41B8 Genome Sequencing.</title>
        <authorList>
            <person name="Li C."/>
            <person name="Lai Q."/>
            <person name="Shao Z."/>
        </authorList>
    </citation>
    <scope>NUCLEOTIDE SEQUENCE [LARGE SCALE GENOMIC DNA]</scope>
    <source>
        <strain evidence="2 3">C41B8</strain>
    </source>
</reference>
<dbReference type="PANTHER" id="PTHR21248:SF22">
    <property type="entry name" value="PHOSPHOLIPASE D"/>
    <property type="match status" value="1"/>
</dbReference>